<sequence length="146" mass="15533">MPNAAKLIAALGLAALGWIVSDMIRPLVPFSVDFGWFNYVNAAIGVLVGWLFLGPRAGQGITSAINNGITAAIVMVIVGLLVQGVNEMVRLSFARRYDTPFEAIAAIFEISLDYGMILLDMQVILTLLGGGIVAALVAEALGRRWS</sequence>
<dbReference type="RefSeq" id="WP_043139892.1">
    <property type="nucleotide sequence ID" value="NZ_AP022337.1"/>
</dbReference>
<dbReference type="AlphaFoldDB" id="A0A0B3STN2"/>
<accession>A0A0B3STN2</accession>
<proteinExistence type="predicted"/>
<comment type="caution">
    <text evidence="1">The sequence shown here is derived from an EMBL/GenBank/DDBJ whole genome shotgun (WGS) entry which is preliminary data.</text>
</comment>
<gene>
    <name evidence="1" type="ORF">OA50_01793</name>
</gene>
<name>A0A0B3STN2_9RHOB</name>
<dbReference type="NCBIfam" id="NF033773">
    <property type="entry name" value="tellur_TrgA"/>
    <property type="match status" value="1"/>
</dbReference>
<reference evidence="1 2" key="1">
    <citation type="submission" date="2014-10" db="EMBL/GenBank/DDBJ databases">
        <title>Genome sequence of Ponticoccus sp. strain UMTAT08 isolated from clonal culture of toxic dinoflagellate Alexandrium tamiyavanichii.</title>
        <authorList>
            <person name="Gan H.Y."/>
            <person name="Muhd D.-D."/>
            <person name="Mohd Noor M.E."/>
            <person name="Yeong Y.S."/>
            <person name="Usup G."/>
        </authorList>
    </citation>
    <scope>NUCLEOTIDE SEQUENCE [LARGE SCALE GENOMIC DNA]</scope>
    <source>
        <strain evidence="1 2">UMTAT08</strain>
    </source>
</reference>
<dbReference type="EMBL" id="JSUQ01000006">
    <property type="protein sequence ID" value="KHQ53804.1"/>
    <property type="molecule type" value="Genomic_DNA"/>
</dbReference>
<keyword evidence="2" id="KW-1185">Reference proteome</keyword>
<dbReference type="STRING" id="561184.SAMN05216376_10161"/>
<organism evidence="1 2">
    <name type="scientific">Mameliella alba</name>
    <dbReference type="NCBI Taxonomy" id="561184"/>
    <lineage>
        <taxon>Bacteria</taxon>
        <taxon>Pseudomonadati</taxon>
        <taxon>Pseudomonadota</taxon>
        <taxon>Alphaproteobacteria</taxon>
        <taxon>Rhodobacterales</taxon>
        <taxon>Roseobacteraceae</taxon>
        <taxon>Mameliella</taxon>
    </lineage>
</organism>
<dbReference type="OrthoDB" id="7869508at2"/>
<protein>
    <submittedName>
        <fullName evidence="1">Tellurite resistance protein</fullName>
    </submittedName>
</protein>
<evidence type="ECO:0000313" key="1">
    <source>
        <dbReference type="EMBL" id="KHQ53804.1"/>
    </source>
</evidence>
<dbReference type="InterPro" id="IPR047784">
    <property type="entry name" value="TrgA"/>
</dbReference>
<dbReference type="Proteomes" id="UP000030960">
    <property type="component" value="Unassembled WGS sequence"/>
</dbReference>
<evidence type="ECO:0000313" key="2">
    <source>
        <dbReference type="Proteomes" id="UP000030960"/>
    </source>
</evidence>